<dbReference type="SUPFAM" id="SSF63712">
    <property type="entry name" value="Nicotinic receptor ligand binding domain-like"/>
    <property type="match status" value="1"/>
</dbReference>
<evidence type="ECO:0000313" key="13">
    <source>
        <dbReference type="Proteomes" id="UP000492821"/>
    </source>
</evidence>
<keyword evidence="6 11" id="KW-0732">Signal</keyword>
<dbReference type="Gene3D" id="1.20.58.390">
    <property type="entry name" value="Neurotransmitter-gated ion-channel transmembrane domain"/>
    <property type="match status" value="1"/>
</dbReference>
<dbReference type="NCBIfam" id="TIGR00860">
    <property type="entry name" value="LIC"/>
    <property type="match status" value="1"/>
</dbReference>
<feature type="chain" id="PRO_5029038230" evidence="11">
    <location>
        <begin position="20"/>
        <end position="417"/>
    </location>
</feature>
<sequence length="417" mass="48187">MNWLCLFGTLVILVVYCNGQTNKSLPSPENDDKLMESIIKSYNPRIRPIEFIDGKLQSTNVLVNMYLRSLSHVSEANMEYQVQVTFRQSWRDYRLAWGNSSQATFRKYVILTSGMEIWKPDTFFMNEKHAQLHMIDKPNILIRVHTDGLVLYSTRLTMTLSCPMNLRYYPMDVQTCGIQLASYAYTTEDINYIWASDPIQIKSGSVNQLPQFQFTNHTTGYCTSITNTGNYSCLSVEFELTREFGYYLIHLYIPGGALVVVSWVSFWLDPTSVPGRVTLGVTVLLTSHALASGVNAILPPVSYIKSIDVWILSCACFIFAALIEFAIVTYLYSQQLSKHSDERRNIPERKRLLSNVSHTLDAPQNSVDRKIPIFDYLWSQLHEDARIVDRYARVVFPLAFFVFNIFYWLKYTRERFD</sequence>
<dbReference type="FunFam" id="2.70.170.10:FF:000045">
    <property type="entry name" value="Predicted protein"/>
    <property type="match status" value="1"/>
</dbReference>
<name>A0A7E4UV26_PANRE</name>
<keyword evidence="8 11" id="KW-0406">Ion transport</keyword>
<feature type="transmembrane region" description="Helical" evidence="11">
    <location>
        <begin position="277"/>
        <end position="298"/>
    </location>
</feature>
<evidence type="ECO:0000256" key="11">
    <source>
        <dbReference type="RuleBase" id="RU000687"/>
    </source>
</evidence>
<keyword evidence="3 11" id="KW-0813">Transport</keyword>
<evidence type="ECO:0000259" key="12">
    <source>
        <dbReference type="PROSITE" id="PS50835"/>
    </source>
</evidence>
<feature type="transmembrane region" description="Helical" evidence="11">
    <location>
        <begin position="391"/>
        <end position="409"/>
    </location>
</feature>
<dbReference type="InterPro" id="IPR007110">
    <property type="entry name" value="Ig-like_dom"/>
</dbReference>
<evidence type="ECO:0000256" key="5">
    <source>
        <dbReference type="ARBA" id="ARBA00022692"/>
    </source>
</evidence>
<dbReference type="WBParaSite" id="Pan_g13192.t1">
    <property type="protein sequence ID" value="Pan_g13192.t1"/>
    <property type="gene ID" value="Pan_g13192"/>
</dbReference>
<protein>
    <submittedName>
        <fullName evidence="14">Ig-like domain-containing protein</fullName>
    </submittedName>
</protein>
<dbReference type="InterPro" id="IPR036719">
    <property type="entry name" value="Neuro-gated_channel_TM_sf"/>
</dbReference>
<dbReference type="InterPro" id="IPR006201">
    <property type="entry name" value="Neur_channel"/>
</dbReference>
<dbReference type="SUPFAM" id="SSF90112">
    <property type="entry name" value="Neurotransmitter-gated ion-channel transmembrane pore"/>
    <property type="match status" value="1"/>
</dbReference>
<dbReference type="AlphaFoldDB" id="A0A7E4UV26"/>
<feature type="signal peptide" evidence="11">
    <location>
        <begin position="1"/>
        <end position="19"/>
    </location>
</feature>
<dbReference type="InterPro" id="IPR006029">
    <property type="entry name" value="Neurotrans-gated_channel_TM"/>
</dbReference>
<dbReference type="Proteomes" id="UP000492821">
    <property type="component" value="Unassembled WGS sequence"/>
</dbReference>
<dbReference type="Gene3D" id="2.70.170.10">
    <property type="entry name" value="Neurotransmitter-gated ion-channel ligand-binding domain"/>
    <property type="match status" value="1"/>
</dbReference>
<dbReference type="InterPro" id="IPR036734">
    <property type="entry name" value="Neur_chan_lig-bd_sf"/>
</dbReference>
<dbReference type="CDD" id="cd18993">
    <property type="entry name" value="LGIC_ECD_GluCl"/>
    <property type="match status" value="1"/>
</dbReference>
<evidence type="ECO:0000256" key="10">
    <source>
        <dbReference type="ARBA" id="ARBA00023303"/>
    </source>
</evidence>
<dbReference type="PROSITE" id="PS50835">
    <property type="entry name" value="IG_LIKE"/>
    <property type="match status" value="1"/>
</dbReference>
<proteinExistence type="inferred from homology"/>
<dbReference type="PROSITE" id="PS00236">
    <property type="entry name" value="NEUROTR_ION_CHANNEL"/>
    <property type="match status" value="1"/>
</dbReference>
<evidence type="ECO:0000256" key="6">
    <source>
        <dbReference type="ARBA" id="ARBA00022729"/>
    </source>
</evidence>
<dbReference type="Pfam" id="PF02932">
    <property type="entry name" value="Neur_chan_memb"/>
    <property type="match status" value="1"/>
</dbReference>
<dbReference type="InterPro" id="IPR006202">
    <property type="entry name" value="Neur_chan_lig-bd"/>
</dbReference>
<organism evidence="13 14">
    <name type="scientific">Panagrellus redivivus</name>
    <name type="common">Microworm</name>
    <dbReference type="NCBI Taxonomy" id="6233"/>
    <lineage>
        <taxon>Eukaryota</taxon>
        <taxon>Metazoa</taxon>
        <taxon>Ecdysozoa</taxon>
        <taxon>Nematoda</taxon>
        <taxon>Chromadorea</taxon>
        <taxon>Rhabditida</taxon>
        <taxon>Tylenchina</taxon>
        <taxon>Panagrolaimomorpha</taxon>
        <taxon>Panagrolaimoidea</taxon>
        <taxon>Panagrolaimidae</taxon>
        <taxon>Panagrellus</taxon>
    </lineage>
</organism>
<dbReference type="GO" id="GO:0004888">
    <property type="term" value="F:transmembrane signaling receptor activity"/>
    <property type="evidence" value="ECO:0007669"/>
    <property type="project" value="InterPro"/>
</dbReference>
<feature type="transmembrane region" description="Helical" evidence="11">
    <location>
        <begin position="244"/>
        <end position="268"/>
    </location>
</feature>
<evidence type="ECO:0000256" key="8">
    <source>
        <dbReference type="ARBA" id="ARBA00023065"/>
    </source>
</evidence>
<dbReference type="InterPro" id="IPR006028">
    <property type="entry name" value="GABAA/Glycine_rcpt"/>
</dbReference>
<keyword evidence="9 11" id="KW-0472">Membrane</keyword>
<dbReference type="CDD" id="cd19049">
    <property type="entry name" value="LGIC_TM_anion"/>
    <property type="match status" value="1"/>
</dbReference>
<dbReference type="GO" id="GO:0005886">
    <property type="term" value="C:plasma membrane"/>
    <property type="evidence" value="ECO:0007669"/>
    <property type="project" value="UniProtKB-SubCell"/>
</dbReference>
<keyword evidence="7 11" id="KW-1133">Transmembrane helix</keyword>
<evidence type="ECO:0000256" key="9">
    <source>
        <dbReference type="ARBA" id="ARBA00023136"/>
    </source>
</evidence>
<evidence type="ECO:0000313" key="14">
    <source>
        <dbReference type="WBParaSite" id="Pan_g13192.t1"/>
    </source>
</evidence>
<evidence type="ECO:0000256" key="4">
    <source>
        <dbReference type="ARBA" id="ARBA00022475"/>
    </source>
</evidence>
<dbReference type="InterPro" id="IPR038050">
    <property type="entry name" value="Neuro_actylchol_rec"/>
</dbReference>
<comment type="subcellular location">
    <subcellularLocation>
        <location evidence="2">Cell membrane</location>
    </subcellularLocation>
    <subcellularLocation>
        <location evidence="1">Membrane</location>
        <topology evidence="1">Multi-pass membrane protein</topology>
    </subcellularLocation>
</comment>
<feature type="domain" description="Ig-like" evidence="12">
    <location>
        <begin position="138"/>
        <end position="233"/>
    </location>
</feature>
<dbReference type="Pfam" id="PF02931">
    <property type="entry name" value="Neur_chan_LBD"/>
    <property type="match status" value="1"/>
</dbReference>
<dbReference type="PANTHER" id="PTHR18945">
    <property type="entry name" value="NEUROTRANSMITTER GATED ION CHANNEL"/>
    <property type="match status" value="1"/>
</dbReference>
<evidence type="ECO:0000256" key="7">
    <source>
        <dbReference type="ARBA" id="ARBA00022989"/>
    </source>
</evidence>
<accession>A0A7E4UV26</accession>
<reference evidence="14" key="2">
    <citation type="submission" date="2020-10" db="UniProtKB">
        <authorList>
            <consortium name="WormBaseParasite"/>
        </authorList>
    </citation>
    <scope>IDENTIFICATION</scope>
</reference>
<feature type="transmembrane region" description="Helical" evidence="11">
    <location>
        <begin position="310"/>
        <end position="333"/>
    </location>
</feature>
<keyword evidence="5 11" id="KW-0812">Transmembrane</keyword>
<dbReference type="PRINTS" id="PR00253">
    <property type="entry name" value="GABAARECEPTR"/>
</dbReference>
<keyword evidence="10 11" id="KW-0407">Ion channel</keyword>
<reference evidence="13" key="1">
    <citation type="journal article" date="2013" name="Genetics">
        <title>The draft genome and transcriptome of Panagrellus redivivus are shaped by the harsh demands of a free-living lifestyle.</title>
        <authorList>
            <person name="Srinivasan J."/>
            <person name="Dillman A.R."/>
            <person name="Macchietto M.G."/>
            <person name="Heikkinen L."/>
            <person name="Lakso M."/>
            <person name="Fracchia K.M."/>
            <person name="Antoshechkin I."/>
            <person name="Mortazavi A."/>
            <person name="Wong G."/>
            <person name="Sternberg P.W."/>
        </authorList>
    </citation>
    <scope>NUCLEOTIDE SEQUENCE [LARGE SCALE GENOMIC DNA]</scope>
    <source>
        <strain evidence="13">MT8872</strain>
    </source>
</reference>
<evidence type="ECO:0000256" key="2">
    <source>
        <dbReference type="ARBA" id="ARBA00004236"/>
    </source>
</evidence>
<dbReference type="GO" id="GO:0005230">
    <property type="term" value="F:extracellular ligand-gated monoatomic ion channel activity"/>
    <property type="evidence" value="ECO:0007669"/>
    <property type="project" value="InterPro"/>
</dbReference>
<dbReference type="InterPro" id="IPR018000">
    <property type="entry name" value="Neurotransmitter_ion_chnl_CS"/>
</dbReference>
<evidence type="ECO:0000256" key="1">
    <source>
        <dbReference type="ARBA" id="ARBA00004141"/>
    </source>
</evidence>
<keyword evidence="13" id="KW-1185">Reference proteome</keyword>
<comment type="similarity">
    <text evidence="11">Belongs to the ligand-gated ion channel (TC 1.A.9) family.</text>
</comment>
<evidence type="ECO:0000256" key="3">
    <source>
        <dbReference type="ARBA" id="ARBA00022448"/>
    </source>
</evidence>
<keyword evidence="4" id="KW-1003">Cell membrane</keyword>
<dbReference type="PRINTS" id="PR00252">
    <property type="entry name" value="NRIONCHANNEL"/>
</dbReference>